<evidence type="ECO:0000256" key="1">
    <source>
        <dbReference type="ARBA" id="ARBA00022603"/>
    </source>
</evidence>
<gene>
    <name evidence="5" type="ORF">H4R34_004058</name>
</gene>
<comment type="caution">
    <text evidence="5">The sequence shown here is derived from an EMBL/GenBank/DDBJ whole genome shotgun (WGS) entry which is preliminary data.</text>
</comment>
<name>A0A9W8E7L7_9FUNG</name>
<evidence type="ECO:0000256" key="3">
    <source>
        <dbReference type="ARBA" id="ARBA00022691"/>
    </source>
</evidence>
<keyword evidence="3" id="KW-0949">S-adenosyl-L-methionine</keyword>
<reference evidence="5" key="1">
    <citation type="submission" date="2022-07" db="EMBL/GenBank/DDBJ databases">
        <title>Phylogenomic reconstructions and comparative analyses of Kickxellomycotina fungi.</title>
        <authorList>
            <person name="Reynolds N.K."/>
            <person name="Stajich J.E."/>
            <person name="Barry K."/>
            <person name="Grigoriev I.V."/>
            <person name="Crous P."/>
            <person name="Smith M.E."/>
        </authorList>
    </citation>
    <scope>NUCLEOTIDE SEQUENCE</scope>
    <source>
        <strain evidence="5">RSA 567</strain>
    </source>
</reference>
<keyword evidence="6" id="KW-1185">Reference proteome</keyword>
<keyword evidence="2" id="KW-0808">Transferase</keyword>
<dbReference type="GO" id="GO:0008171">
    <property type="term" value="F:O-methyltransferase activity"/>
    <property type="evidence" value="ECO:0007669"/>
    <property type="project" value="InterPro"/>
</dbReference>
<evidence type="ECO:0000256" key="4">
    <source>
        <dbReference type="ARBA" id="ARBA00023453"/>
    </source>
</evidence>
<dbReference type="EMBL" id="JANBQB010000452">
    <property type="protein sequence ID" value="KAJ1976223.1"/>
    <property type="molecule type" value="Genomic_DNA"/>
</dbReference>
<dbReference type="PANTHER" id="PTHR10509">
    <property type="entry name" value="O-METHYLTRANSFERASE-RELATED"/>
    <property type="match status" value="1"/>
</dbReference>
<protein>
    <recommendedName>
        <fullName evidence="7">O-methyltransferase</fullName>
    </recommendedName>
</protein>
<evidence type="ECO:0000256" key="2">
    <source>
        <dbReference type="ARBA" id="ARBA00022679"/>
    </source>
</evidence>
<organism evidence="5 6">
    <name type="scientific">Dimargaris verticillata</name>
    <dbReference type="NCBI Taxonomy" id="2761393"/>
    <lineage>
        <taxon>Eukaryota</taxon>
        <taxon>Fungi</taxon>
        <taxon>Fungi incertae sedis</taxon>
        <taxon>Zoopagomycota</taxon>
        <taxon>Kickxellomycotina</taxon>
        <taxon>Dimargaritomycetes</taxon>
        <taxon>Dimargaritales</taxon>
        <taxon>Dimargaritaceae</taxon>
        <taxon>Dimargaris</taxon>
    </lineage>
</organism>
<dbReference type="InterPro" id="IPR002935">
    <property type="entry name" value="SAM_O-MeTrfase"/>
</dbReference>
<dbReference type="Gene3D" id="3.40.50.150">
    <property type="entry name" value="Vaccinia Virus protein VP39"/>
    <property type="match status" value="1"/>
</dbReference>
<evidence type="ECO:0000313" key="5">
    <source>
        <dbReference type="EMBL" id="KAJ1976223.1"/>
    </source>
</evidence>
<proteinExistence type="inferred from homology"/>
<keyword evidence="1" id="KW-0489">Methyltransferase</keyword>
<dbReference type="InterPro" id="IPR029063">
    <property type="entry name" value="SAM-dependent_MTases_sf"/>
</dbReference>
<evidence type="ECO:0000313" key="6">
    <source>
        <dbReference type="Proteomes" id="UP001151582"/>
    </source>
</evidence>
<dbReference type="OrthoDB" id="10251242at2759"/>
<dbReference type="SUPFAM" id="SSF53335">
    <property type="entry name" value="S-adenosyl-L-methionine-dependent methyltransferases"/>
    <property type="match status" value="1"/>
</dbReference>
<dbReference type="GO" id="GO:0008757">
    <property type="term" value="F:S-adenosylmethionine-dependent methyltransferase activity"/>
    <property type="evidence" value="ECO:0007669"/>
    <property type="project" value="TreeGrafter"/>
</dbReference>
<sequence length="282" mass="31608">MRHDVSTRDGYCWDHSTPNSGAPGAVTSVNPTESDKYPFPFPNAVDPSLAHIDAIRVRAFKEQPDLFLMLISPTQGQALYWFVTLFKPRAILEIGSFVGYSLAWLAEGYKRNLAQGMVPPLAADGQHPITSFELDPMFVDIINDNMQRGKLDRLAKVYQGPAQASLENLAPGTQYDLIFIDADKSGYISYYETILRRKLLAPGGLILCDNTLMFNQVHGQYPPVKRAWDSDTLLVDGSQDQISPDCSPHHIYQFNKHVANDPRTEQLLLPIFDGLTIIRVKE</sequence>
<dbReference type="AlphaFoldDB" id="A0A9W8E7L7"/>
<dbReference type="Proteomes" id="UP001151582">
    <property type="component" value="Unassembled WGS sequence"/>
</dbReference>
<dbReference type="GO" id="GO:0032259">
    <property type="term" value="P:methylation"/>
    <property type="evidence" value="ECO:0007669"/>
    <property type="project" value="UniProtKB-KW"/>
</dbReference>
<comment type="similarity">
    <text evidence="4">Belongs to the class I-like SAM-binding methyltransferase superfamily. Cation-dependent O-methyltransferase family.</text>
</comment>
<dbReference type="InterPro" id="IPR050362">
    <property type="entry name" value="Cation-dep_OMT"/>
</dbReference>
<dbReference type="PANTHER" id="PTHR10509:SF14">
    <property type="entry name" value="CAFFEOYL-COA O-METHYLTRANSFERASE 3-RELATED"/>
    <property type="match status" value="1"/>
</dbReference>
<dbReference type="PROSITE" id="PS51682">
    <property type="entry name" value="SAM_OMT_I"/>
    <property type="match status" value="1"/>
</dbReference>
<evidence type="ECO:0008006" key="7">
    <source>
        <dbReference type="Google" id="ProtNLM"/>
    </source>
</evidence>
<dbReference type="CDD" id="cd02440">
    <property type="entry name" value="AdoMet_MTases"/>
    <property type="match status" value="1"/>
</dbReference>
<accession>A0A9W8E7L7</accession>
<dbReference type="Pfam" id="PF01596">
    <property type="entry name" value="Methyltransf_3"/>
    <property type="match status" value="1"/>
</dbReference>